<evidence type="ECO:0000313" key="3">
    <source>
        <dbReference type="Proteomes" id="UP000031307"/>
    </source>
</evidence>
<gene>
    <name evidence="2" type="ORF">DB43_FK00020</name>
</gene>
<reference evidence="2 3" key="1">
    <citation type="journal article" date="2014" name="Mol. Biol. Evol.">
        <title>Massive expansion of Ubiquitination-related gene families within the Chlamydiae.</title>
        <authorList>
            <person name="Domman D."/>
            <person name="Collingro A."/>
            <person name="Lagkouvardos I."/>
            <person name="Gehre L."/>
            <person name="Weinmaier T."/>
            <person name="Rattei T."/>
            <person name="Subtil A."/>
            <person name="Horn M."/>
        </authorList>
    </citation>
    <scope>NUCLEOTIDE SEQUENCE [LARGE SCALE GENOMIC DNA]</scope>
    <source>
        <strain evidence="2 3">OEW1</strain>
    </source>
</reference>
<dbReference type="SUPFAM" id="SSF81383">
    <property type="entry name" value="F-box domain"/>
    <property type="match status" value="1"/>
</dbReference>
<dbReference type="EMBL" id="JSAM01000055">
    <property type="protein sequence ID" value="KIA77897.1"/>
    <property type="molecule type" value="Genomic_DNA"/>
</dbReference>
<accession>A0A0C1E9P8</accession>
<comment type="caution">
    <text evidence="2">The sequence shown here is derived from an EMBL/GenBank/DDBJ whole genome shotgun (WGS) entry which is preliminary data.</text>
</comment>
<dbReference type="Proteomes" id="UP000031307">
    <property type="component" value="Unassembled WGS sequence"/>
</dbReference>
<feature type="domain" description="F-box" evidence="1">
    <location>
        <begin position="125"/>
        <end position="165"/>
    </location>
</feature>
<dbReference type="PATRIC" id="fig|83552.4.peg.900"/>
<evidence type="ECO:0000313" key="2">
    <source>
        <dbReference type="EMBL" id="KIA77897.1"/>
    </source>
</evidence>
<dbReference type="SMART" id="SM00256">
    <property type="entry name" value="FBOX"/>
    <property type="match status" value="1"/>
</dbReference>
<protein>
    <recommendedName>
        <fullName evidence="1">F-box domain-containing protein</fullName>
    </recommendedName>
</protein>
<dbReference type="InterPro" id="IPR001810">
    <property type="entry name" value="F-box_dom"/>
</dbReference>
<name>A0A0C1E9P8_9BACT</name>
<dbReference type="Pfam" id="PF12937">
    <property type="entry name" value="F-box-like"/>
    <property type="match status" value="1"/>
</dbReference>
<dbReference type="InterPro" id="IPR036047">
    <property type="entry name" value="F-box-like_dom_sf"/>
</dbReference>
<dbReference type="Gene3D" id="1.20.1280.50">
    <property type="match status" value="1"/>
</dbReference>
<evidence type="ECO:0000259" key="1">
    <source>
        <dbReference type="SMART" id="SM00256"/>
    </source>
</evidence>
<proteinExistence type="predicted"/>
<sequence>MSINNNRPFFRDSITDGWTKKDWALNLIPLGGIASVAYEIGSACLSSRDRTAKISEDFFKSPIQTTLKKIAQCLWVPIVACGVLKLVCFIVKACWNRCFPPANNRPREESQVIDPRAKDPCIIIPPEVVVNHIFSYLNLHELGVSRSVSRTWNQCASVPILWQSAIYREIAFSSKNWAEWNTDLVKDVDMRQEMLSLPKNIAEELRRSAFPGKSIRETHVLVRMPKGLTIKKLGELAKKYFPSNTDGYRYIWPAIVDESGDKAVDESIWLLMTKDVLQGSRSKSYSQQKNIVAELAETTGVPYQVPTTLEAATCILAEYSRSENRLFSDSPWTYTRCQENIQGFQMDVGGFAPAGLSVYYDHYVSGSIGVAALRKF</sequence>
<dbReference type="RefSeq" id="WP_039376770.1">
    <property type="nucleotide sequence ID" value="NZ_JSAM01000055.1"/>
</dbReference>
<organism evidence="2 3">
    <name type="scientific">Parachlamydia acanthamoebae</name>
    <dbReference type="NCBI Taxonomy" id="83552"/>
    <lineage>
        <taxon>Bacteria</taxon>
        <taxon>Pseudomonadati</taxon>
        <taxon>Chlamydiota</taxon>
        <taxon>Chlamydiia</taxon>
        <taxon>Parachlamydiales</taxon>
        <taxon>Parachlamydiaceae</taxon>
        <taxon>Parachlamydia</taxon>
    </lineage>
</organism>
<dbReference type="AlphaFoldDB" id="A0A0C1E9P8"/>